<keyword evidence="3" id="KW-1185">Reference proteome</keyword>
<feature type="region of interest" description="Disordered" evidence="1">
    <location>
        <begin position="1"/>
        <end position="40"/>
    </location>
</feature>
<evidence type="ECO:0000256" key="1">
    <source>
        <dbReference type="SAM" id="MobiDB-lite"/>
    </source>
</evidence>
<feature type="compositionally biased region" description="Basic residues" evidence="1">
    <location>
        <begin position="1"/>
        <end position="20"/>
    </location>
</feature>
<protein>
    <submittedName>
        <fullName evidence="2">Uncharacterized protein</fullName>
    </submittedName>
</protein>
<accession>A0A2A5RPZ5</accession>
<dbReference type="EMBL" id="JXJU01000001">
    <property type="protein sequence ID" value="PCS01515.1"/>
    <property type="molecule type" value="Genomic_DNA"/>
</dbReference>
<evidence type="ECO:0000313" key="2">
    <source>
        <dbReference type="EMBL" id="PCS01515.1"/>
    </source>
</evidence>
<dbReference type="STRING" id="1291764.GCA_001311235_00166"/>
<organism evidence="2 3">
    <name type="scientific">Lactococcus fujiensis JCM 16395</name>
    <dbReference type="NCBI Taxonomy" id="1291764"/>
    <lineage>
        <taxon>Bacteria</taxon>
        <taxon>Bacillati</taxon>
        <taxon>Bacillota</taxon>
        <taxon>Bacilli</taxon>
        <taxon>Lactobacillales</taxon>
        <taxon>Streptococcaceae</taxon>
        <taxon>Lactococcus</taxon>
    </lineage>
</organism>
<sequence>MYKSRKAGKRNRKSGGHKHFDKVGVKTVVKPEVAEKTTEK</sequence>
<dbReference type="RefSeq" id="WP_281251364.1">
    <property type="nucleotide sequence ID" value="NZ_JXJU01000001.1"/>
</dbReference>
<reference evidence="2 3" key="1">
    <citation type="submission" date="2014-12" db="EMBL/GenBank/DDBJ databases">
        <title>Draft genome sequences of 10 type strains of Lactococcus.</title>
        <authorList>
            <person name="Sun Z."/>
            <person name="Zhong Z."/>
            <person name="Liu W."/>
            <person name="Zhang W."/>
            <person name="Zhang H."/>
        </authorList>
    </citation>
    <scope>NUCLEOTIDE SEQUENCE [LARGE SCALE GENOMIC DNA]</scope>
    <source>
        <strain evidence="2 3">JCM 16395</strain>
    </source>
</reference>
<dbReference type="AlphaFoldDB" id="A0A2A5RPZ5"/>
<comment type="caution">
    <text evidence="2">The sequence shown here is derived from an EMBL/GenBank/DDBJ whole genome shotgun (WGS) entry which is preliminary data.</text>
</comment>
<proteinExistence type="predicted"/>
<dbReference type="Proteomes" id="UP000218181">
    <property type="component" value="Unassembled WGS sequence"/>
</dbReference>
<name>A0A2A5RPZ5_9LACT</name>
<evidence type="ECO:0000313" key="3">
    <source>
        <dbReference type="Proteomes" id="UP000218181"/>
    </source>
</evidence>
<gene>
    <name evidence="2" type="ORF">RT41_GL000279</name>
</gene>